<comment type="caution">
    <text evidence="1">The sequence shown here is derived from an EMBL/GenBank/DDBJ whole genome shotgun (WGS) entry which is preliminary data.</text>
</comment>
<proteinExistence type="predicted"/>
<evidence type="ECO:0000313" key="1">
    <source>
        <dbReference type="EMBL" id="KAF4647084.1"/>
    </source>
</evidence>
<organism evidence="1 2">
    <name type="scientific">Perkinsus olseni</name>
    <name type="common">Perkinsus atlanticus</name>
    <dbReference type="NCBI Taxonomy" id="32597"/>
    <lineage>
        <taxon>Eukaryota</taxon>
        <taxon>Sar</taxon>
        <taxon>Alveolata</taxon>
        <taxon>Perkinsozoa</taxon>
        <taxon>Perkinsea</taxon>
        <taxon>Perkinsida</taxon>
        <taxon>Perkinsidae</taxon>
        <taxon>Perkinsus</taxon>
    </lineage>
</organism>
<protein>
    <submittedName>
        <fullName evidence="1">Uncharacterized protein</fullName>
    </submittedName>
</protein>
<accession>A0A7J6KJG4</accession>
<dbReference type="AlphaFoldDB" id="A0A7J6KJG4"/>
<dbReference type="Proteomes" id="UP000572268">
    <property type="component" value="Unassembled WGS sequence"/>
</dbReference>
<reference evidence="1 2" key="1">
    <citation type="submission" date="2020-04" db="EMBL/GenBank/DDBJ databases">
        <title>Perkinsus olseni comparative genomics.</title>
        <authorList>
            <person name="Bogema D.R."/>
        </authorList>
    </citation>
    <scope>NUCLEOTIDE SEQUENCE [LARGE SCALE GENOMIC DNA]</scope>
    <source>
        <strain evidence="1">ATCC PRA-31</strain>
    </source>
</reference>
<name>A0A7J6KJG4_PEROL</name>
<dbReference type="EMBL" id="JABANN010002858">
    <property type="protein sequence ID" value="KAF4647084.1"/>
    <property type="molecule type" value="Genomic_DNA"/>
</dbReference>
<evidence type="ECO:0000313" key="2">
    <source>
        <dbReference type="Proteomes" id="UP000572268"/>
    </source>
</evidence>
<feature type="non-terminal residue" evidence="1">
    <location>
        <position position="101"/>
    </location>
</feature>
<gene>
    <name evidence="1" type="ORF">FOL46_004699</name>
</gene>
<feature type="non-terminal residue" evidence="1">
    <location>
        <position position="1"/>
    </location>
</feature>
<sequence>VHFHVGVSGCEIVSRDPLESMQFWFSISPKDNASPGEVLHTTLYDTNKEQFYSFDKRYGLFKGEVEDVSIQFGKKKNWDALKAAGLLPLDHLSQRTRDILA</sequence>